<feature type="binding site" evidence="16">
    <location>
        <position position="205"/>
    </location>
    <ligand>
        <name>substrate</name>
    </ligand>
</feature>
<evidence type="ECO:0000256" key="8">
    <source>
        <dbReference type="ARBA" id="ARBA00022723"/>
    </source>
</evidence>
<dbReference type="PROSITE" id="PS50873">
    <property type="entry name" value="PEROXIDASE_4"/>
    <property type="match status" value="1"/>
</dbReference>
<evidence type="ECO:0000256" key="13">
    <source>
        <dbReference type="ARBA" id="ARBA00023157"/>
    </source>
</evidence>
<evidence type="ECO:0000256" key="2">
    <source>
        <dbReference type="ARBA" id="ARBA00002322"/>
    </source>
</evidence>
<evidence type="ECO:0000256" key="1">
    <source>
        <dbReference type="ARBA" id="ARBA00000189"/>
    </source>
</evidence>
<keyword evidence="13 19" id="KW-1015">Disulfide bond</keyword>
<dbReference type="EC" id="1.11.1.7" evidence="4 20"/>
<dbReference type="InterPro" id="IPR033905">
    <property type="entry name" value="Secretory_peroxidase"/>
</dbReference>
<dbReference type="Gene3D" id="1.10.520.10">
    <property type="match status" value="1"/>
</dbReference>
<reference evidence="23 24" key="1">
    <citation type="submission" date="2024-01" db="EMBL/GenBank/DDBJ databases">
        <title>The genomes of 5 underutilized Papilionoideae crops provide insights into root nodulation and disease resistanc.</title>
        <authorList>
            <person name="Jiang F."/>
        </authorList>
    </citation>
    <scope>NUCLEOTIDE SEQUENCE [LARGE SCALE GENOMIC DNA]</scope>
    <source>
        <strain evidence="23">LVBAO_FW01</strain>
        <tissue evidence="23">Leaves</tissue>
    </source>
</reference>
<feature type="disulfide bond" evidence="19">
    <location>
        <begin position="114"/>
        <end position="119"/>
    </location>
</feature>
<feature type="binding site" evidence="17">
    <location>
        <position position="122"/>
    </location>
    <ligand>
        <name>Ca(2+)</name>
        <dbReference type="ChEBI" id="CHEBI:29108"/>
        <label>1</label>
    </ligand>
</feature>
<feature type="binding site" description="axial binding residue" evidence="17">
    <location>
        <position position="235"/>
    </location>
    <ligand>
        <name>heme b</name>
        <dbReference type="ChEBI" id="CHEBI:60344"/>
    </ligand>
    <ligandPart>
        <name>Fe</name>
        <dbReference type="ChEBI" id="CHEBI:18248"/>
    </ligandPart>
</feature>
<comment type="function">
    <text evidence="2">Removal of H(2)O(2), oxidation of toxic reductants, biosynthesis and degradation of lignin, suberization, auxin catabolism, response to environmental stresses such as wounding, pathogen attack and oxidative stress. These functions might be dependent on each isozyme/isoform in each plant tissue.</text>
</comment>
<dbReference type="FunFam" id="1.10.520.10:FF:000008">
    <property type="entry name" value="Peroxidase"/>
    <property type="match status" value="1"/>
</dbReference>
<dbReference type="GO" id="GO:0042744">
    <property type="term" value="P:hydrogen peroxide catabolic process"/>
    <property type="evidence" value="ECO:0007669"/>
    <property type="project" value="UniProtKB-KW"/>
</dbReference>
<keyword evidence="11 20" id="KW-0560">Oxidoreductase</keyword>
<feature type="site" description="Transition state stabilizer" evidence="18">
    <location>
        <position position="108"/>
    </location>
</feature>
<evidence type="ECO:0000313" key="24">
    <source>
        <dbReference type="Proteomes" id="UP001367508"/>
    </source>
</evidence>
<dbReference type="Gene3D" id="1.10.420.10">
    <property type="entry name" value="Peroxidase, domain 2"/>
    <property type="match status" value="1"/>
</dbReference>
<keyword evidence="12 17" id="KW-0408">Iron</keyword>
<keyword evidence="21" id="KW-1133">Transmembrane helix</keyword>
<dbReference type="GO" id="GO:0006979">
    <property type="term" value="P:response to oxidative stress"/>
    <property type="evidence" value="ECO:0007669"/>
    <property type="project" value="UniProtKB-UniRule"/>
</dbReference>
<evidence type="ECO:0000256" key="10">
    <source>
        <dbReference type="ARBA" id="ARBA00022837"/>
    </source>
</evidence>
<evidence type="ECO:0000256" key="21">
    <source>
        <dbReference type="SAM" id="Phobius"/>
    </source>
</evidence>
<keyword evidence="14 20" id="KW-0376">Hydrogen peroxide</keyword>
<dbReference type="PRINTS" id="PR00458">
    <property type="entry name" value="PEROXIDASE"/>
</dbReference>
<dbReference type="InterPro" id="IPR019793">
    <property type="entry name" value="Peroxidases_heam-ligand_BS"/>
</dbReference>
<name>A0AAN9L5U3_CANGL</name>
<keyword evidence="21" id="KW-0472">Membrane</keyword>
<feature type="disulfide bond" evidence="19">
    <location>
        <begin position="164"/>
        <end position="370"/>
    </location>
</feature>
<keyword evidence="7 20" id="KW-0349">Heme</keyword>
<dbReference type="EMBL" id="JAYMYQ010000005">
    <property type="protein sequence ID" value="KAK7328209.1"/>
    <property type="molecule type" value="Genomic_DNA"/>
</dbReference>
<feature type="binding site" evidence="17">
    <location>
        <position position="236"/>
    </location>
    <ligand>
        <name>Ca(2+)</name>
        <dbReference type="ChEBI" id="CHEBI:29108"/>
        <label>2</label>
    </ligand>
</feature>
<keyword evidence="24" id="KW-1185">Reference proteome</keyword>
<feature type="binding site" evidence="17">
    <location>
        <position position="113"/>
    </location>
    <ligand>
        <name>Ca(2+)</name>
        <dbReference type="ChEBI" id="CHEBI:29108"/>
        <label>1</label>
    </ligand>
</feature>
<feature type="binding site" evidence="17">
    <location>
        <position position="296"/>
    </location>
    <ligand>
        <name>Ca(2+)</name>
        <dbReference type="ChEBI" id="CHEBI:29108"/>
        <label>2</label>
    </ligand>
</feature>
<keyword evidence="9" id="KW-0732">Signal</keyword>
<evidence type="ECO:0000313" key="23">
    <source>
        <dbReference type="EMBL" id="KAK7328209.1"/>
    </source>
</evidence>
<comment type="cofactor">
    <cofactor evidence="17 20">
        <name>heme b</name>
        <dbReference type="ChEBI" id="CHEBI:60344"/>
    </cofactor>
    <text evidence="17 20">Binds 1 heme b (iron(II)-protoporphyrin IX) group per subunit.</text>
</comment>
<keyword evidence="10 17" id="KW-0106">Calcium</keyword>
<feature type="binding site" evidence="17">
    <location>
        <position position="118"/>
    </location>
    <ligand>
        <name>Ca(2+)</name>
        <dbReference type="ChEBI" id="CHEBI:29108"/>
        <label>1</label>
    </ligand>
</feature>
<dbReference type="PROSITE" id="PS00435">
    <property type="entry name" value="PEROXIDASE_1"/>
    <property type="match status" value="1"/>
</dbReference>
<dbReference type="GO" id="GO:0020037">
    <property type="term" value="F:heme binding"/>
    <property type="evidence" value="ECO:0007669"/>
    <property type="project" value="UniProtKB-UniRule"/>
</dbReference>
<evidence type="ECO:0000256" key="11">
    <source>
        <dbReference type="ARBA" id="ARBA00023002"/>
    </source>
</evidence>
<comment type="caution">
    <text evidence="23">The sequence shown here is derived from an EMBL/GenBank/DDBJ whole genome shotgun (WGS) entry which is preliminary data.</text>
</comment>
<feature type="disulfide bond" evidence="19">
    <location>
        <begin position="81"/>
        <end position="158"/>
    </location>
</feature>
<keyword evidence="21" id="KW-0812">Transmembrane</keyword>
<dbReference type="PRINTS" id="PR00461">
    <property type="entry name" value="PLPEROXIDASE"/>
</dbReference>
<organism evidence="23 24">
    <name type="scientific">Canavalia gladiata</name>
    <name type="common">Sword bean</name>
    <name type="synonym">Dolichos gladiatus</name>
    <dbReference type="NCBI Taxonomy" id="3824"/>
    <lineage>
        <taxon>Eukaryota</taxon>
        <taxon>Viridiplantae</taxon>
        <taxon>Streptophyta</taxon>
        <taxon>Embryophyta</taxon>
        <taxon>Tracheophyta</taxon>
        <taxon>Spermatophyta</taxon>
        <taxon>Magnoliopsida</taxon>
        <taxon>eudicotyledons</taxon>
        <taxon>Gunneridae</taxon>
        <taxon>Pentapetalae</taxon>
        <taxon>rosids</taxon>
        <taxon>fabids</taxon>
        <taxon>Fabales</taxon>
        <taxon>Fabaceae</taxon>
        <taxon>Papilionoideae</taxon>
        <taxon>50 kb inversion clade</taxon>
        <taxon>NPAAA clade</taxon>
        <taxon>indigoferoid/millettioid clade</taxon>
        <taxon>Phaseoleae</taxon>
        <taxon>Canavalia</taxon>
    </lineage>
</organism>
<feature type="binding site" evidence="17">
    <location>
        <position position="116"/>
    </location>
    <ligand>
        <name>Ca(2+)</name>
        <dbReference type="ChEBI" id="CHEBI:29108"/>
        <label>1</label>
    </ligand>
</feature>
<evidence type="ECO:0000256" key="16">
    <source>
        <dbReference type="PIRSR" id="PIRSR600823-2"/>
    </source>
</evidence>
<evidence type="ECO:0000256" key="18">
    <source>
        <dbReference type="PIRSR" id="PIRSR600823-4"/>
    </source>
</evidence>
<comment type="cofactor">
    <cofactor evidence="17 20">
        <name>Ca(2+)</name>
        <dbReference type="ChEBI" id="CHEBI:29108"/>
    </cofactor>
    <text evidence="17 20">Binds 2 calcium ions per subunit.</text>
</comment>
<feature type="disulfide bond" evidence="19">
    <location>
        <begin position="242"/>
        <end position="275"/>
    </location>
</feature>
<feature type="transmembrane region" description="Helical" evidence="21">
    <location>
        <begin position="43"/>
        <end position="64"/>
    </location>
</feature>
<dbReference type="InterPro" id="IPR000823">
    <property type="entry name" value="Peroxidase_pln"/>
</dbReference>
<comment type="subcellular location">
    <subcellularLocation>
        <location evidence="20">Secreted</location>
    </subcellularLocation>
</comment>
<gene>
    <name evidence="23" type="ORF">VNO77_22311</name>
</gene>
<feature type="binding site" evidence="17">
    <location>
        <position position="120"/>
    </location>
    <ligand>
        <name>Ca(2+)</name>
        <dbReference type="ChEBI" id="CHEBI:29108"/>
        <label>1</label>
    </ligand>
</feature>
<evidence type="ECO:0000256" key="20">
    <source>
        <dbReference type="RuleBase" id="RU362060"/>
    </source>
</evidence>
<dbReference type="GO" id="GO:0140825">
    <property type="term" value="F:lactoperoxidase activity"/>
    <property type="evidence" value="ECO:0007669"/>
    <property type="project" value="UniProtKB-EC"/>
</dbReference>
<dbReference type="SUPFAM" id="SSF48113">
    <property type="entry name" value="Heme-dependent peroxidases"/>
    <property type="match status" value="1"/>
</dbReference>
<evidence type="ECO:0000256" key="4">
    <source>
        <dbReference type="ARBA" id="ARBA00012313"/>
    </source>
</evidence>
<dbReference type="PROSITE" id="PS00436">
    <property type="entry name" value="PEROXIDASE_2"/>
    <property type="match status" value="1"/>
</dbReference>
<proteinExistence type="inferred from homology"/>
<evidence type="ECO:0000256" key="15">
    <source>
        <dbReference type="PIRSR" id="PIRSR600823-1"/>
    </source>
</evidence>
<dbReference type="PANTHER" id="PTHR31235">
    <property type="entry name" value="PEROXIDASE 25-RELATED"/>
    <property type="match status" value="1"/>
</dbReference>
<dbReference type="GO" id="GO:0046872">
    <property type="term" value="F:metal ion binding"/>
    <property type="evidence" value="ECO:0007669"/>
    <property type="project" value="UniProtKB-UniRule"/>
</dbReference>
<feature type="domain" description="Plant heme peroxidase family profile" evidence="22">
    <location>
        <begin position="71"/>
        <end position="374"/>
    </location>
</feature>
<feature type="binding site" evidence="17">
    <location>
        <position position="132"/>
    </location>
    <ligand>
        <name>Ca(2+)</name>
        <dbReference type="ChEBI" id="CHEBI:29108"/>
        <label>1</label>
    </ligand>
</feature>
<dbReference type="InterPro" id="IPR002016">
    <property type="entry name" value="Haem_peroxidase"/>
</dbReference>
<dbReference type="CDD" id="cd00693">
    <property type="entry name" value="secretory_peroxidase"/>
    <property type="match status" value="1"/>
</dbReference>
<evidence type="ECO:0000256" key="6">
    <source>
        <dbReference type="ARBA" id="ARBA00022559"/>
    </source>
</evidence>
<comment type="similarity">
    <text evidence="20">Belongs to the peroxidase family. Classical plant (class III) peroxidase subfamily.</text>
</comment>
<dbReference type="AlphaFoldDB" id="A0AAN9L5U3"/>
<dbReference type="GO" id="GO:0005576">
    <property type="term" value="C:extracellular region"/>
    <property type="evidence" value="ECO:0007669"/>
    <property type="project" value="UniProtKB-SubCell"/>
</dbReference>
<dbReference type="FunFam" id="1.10.420.10:FF:000010">
    <property type="entry name" value="Peroxidase"/>
    <property type="match status" value="1"/>
</dbReference>
<keyword evidence="8 17" id="KW-0479">Metal-binding</keyword>
<accession>A0AAN9L5U3</accession>
<evidence type="ECO:0000256" key="7">
    <source>
        <dbReference type="ARBA" id="ARBA00022617"/>
    </source>
</evidence>
<comment type="catalytic activity">
    <reaction evidence="1 20">
        <text>2 a phenolic donor + H2O2 = 2 a phenolic radical donor + 2 H2O</text>
        <dbReference type="Rhea" id="RHEA:56136"/>
        <dbReference type="ChEBI" id="CHEBI:15377"/>
        <dbReference type="ChEBI" id="CHEBI:16240"/>
        <dbReference type="ChEBI" id="CHEBI:139520"/>
        <dbReference type="ChEBI" id="CHEBI:139521"/>
        <dbReference type="EC" id="1.11.1.7"/>
    </reaction>
</comment>
<keyword evidence="5 20" id="KW-0964">Secreted</keyword>
<evidence type="ECO:0000256" key="17">
    <source>
        <dbReference type="PIRSR" id="PIRSR600823-3"/>
    </source>
</evidence>
<evidence type="ECO:0000256" key="12">
    <source>
        <dbReference type="ARBA" id="ARBA00023004"/>
    </source>
</evidence>
<evidence type="ECO:0000256" key="9">
    <source>
        <dbReference type="ARBA" id="ARBA00022729"/>
    </source>
</evidence>
<dbReference type="InterPro" id="IPR010255">
    <property type="entry name" value="Haem_peroxidase_sf"/>
</dbReference>
<comment type="similarity">
    <text evidence="3">Belongs to the peroxidase family. Ascorbate peroxidase subfamily.</text>
</comment>
<feature type="binding site" evidence="17">
    <location>
        <position position="288"/>
    </location>
    <ligand>
        <name>Ca(2+)</name>
        <dbReference type="ChEBI" id="CHEBI:29108"/>
        <label>2</label>
    </ligand>
</feature>
<sequence>MVGSTKLDGYYGCGYNIWLDQCMDVDIKVISDGNCLSSVLVDISYTVAVTVMLAFVLCLLFSFLMESSEGQLVVGFYSNTCPQVDSIVRGVVRNAMVSDPNMAAVLLRLHFHDCFVEGCDGSILIDNGPQSERNAFGHQGVRGFDVIEKAKAQLEASCPGVVSCADIVALAARDAVFMANGPAYQVPTGRRDGLVSNVSLAGDMPDVSDSIQLLKAKFLKKGLSVKDLVLLSGAHTIGSTACFFMKKRLYNFLPGGGGSDPAISPKFLPQLKERCPENGDVNVRLGIDEGSEQRFDINILKNIREGFAVLESDARLNDDMMTKTVIDSYFTPFALLFGPSSFEADFVDSVVRMGQIGVKTGFVGEIRRMCSAFN</sequence>
<evidence type="ECO:0000256" key="19">
    <source>
        <dbReference type="PIRSR" id="PIRSR600823-5"/>
    </source>
</evidence>
<evidence type="ECO:0000256" key="3">
    <source>
        <dbReference type="ARBA" id="ARBA00006873"/>
    </source>
</evidence>
<keyword evidence="6 20" id="KW-0575">Peroxidase</keyword>
<evidence type="ECO:0000259" key="22">
    <source>
        <dbReference type="PROSITE" id="PS50873"/>
    </source>
</evidence>
<protein>
    <recommendedName>
        <fullName evidence="4 20">Peroxidase</fullName>
        <ecNumber evidence="4 20">1.11.1.7</ecNumber>
    </recommendedName>
</protein>
<dbReference type="Proteomes" id="UP001367508">
    <property type="component" value="Unassembled WGS sequence"/>
</dbReference>
<dbReference type="InterPro" id="IPR019794">
    <property type="entry name" value="Peroxidases_AS"/>
</dbReference>
<evidence type="ECO:0000256" key="14">
    <source>
        <dbReference type="ARBA" id="ARBA00023324"/>
    </source>
</evidence>
<feature type="active site" description="Proton acceptor" evidence="15">
    <location>
        <position position="112"/>
    </location>
</feature>
<evidence type="ECO:0000256" key="5">
    <source>
        <dbReference type="ARBA" id="ARBA00022525"/>
    </source>
</evidence>
<dbReference type="Pfam" id="PF00141">
    <property type="entry name" value="peroxidase"/>
    <property type="match status" value="1"/>
</dbReference>